<feature type="region of interest" description="Disordered" evidence="1">
    <location>
        <begin position="124"/>
        <end position="177"/>
    </location>
</feature>
<dbReference type="AlphaFoldDB" id="A0A812JD88"/>
<sequence>MKRYDDRAWYHFYGLGQPPRGAKEVDWSTFWFTYEAPSPREDSSPPPLAADASDACGQPTQPRHEHGPLPMSCFEDGRECIVRDDNKSIMIHRLDYELIKSQAAQGIIGSKFMLDQESFSVFSGPYPFDNPPSLPEPSDGPAPSNRAADDGRTDADTDLLGLRSDKGDAQEPRRPALPLHHCRQQTDCLPAHASASPSRPTGGIAVAPSCPASAYRTLSGLPRRTHDSSTWTTTDAYDVPGPAALSPFAHGASCVPKTWMILTPIGTIATNAAAVQLIFDIVDANEIKEKGCLACMLVFCLASMFAHMQP</sequence>
<dbReference type="EMBL" id="CAJNDS010000416">
    <property type="protein sequence ID" value="CAE7203992.1"/>
    <property type="molecule type" value="Genomic_DNA"/>
</dbReference>
<comment type="caution">
    <text evidence="2">The sequence shown here is derived from an EMBL/GenBank/DDBJ whole genome shotgun (WGS) entry which is preliminary data.</text>
</comment>
<evidence type="ECO:0000313" key="3">
    <source>
        <dbReference type="Proteomes" id="UP000604046"/>
    </source>
</evidence>
<proteinExistence type="predicted"/>
<evidence type="ECO:0000256" key="1">
    <source>
        <dbReference type="SAM" id="MobiDB-lite"/>
    </source>
</evidence>
<dbReference type="Proteomes" id="UP000604046">
    <property type="component" value="Unassembled WGS sequence"/>
</dbReference>
<feature type="compositionally biased region" description="Pro residues" evidence="1">
    <location>
        <begin position="128"/>
        <end position="140"/>
    </location>
</feature>
<feature type="compositionally biased region" description="Basic and acidic residues" evidence="1">
    <location>
        <begin position="163"/>
        <end position="174"/>
    </location>
</feature>
<name>A0A812JD88_9DINO</name>
<gene>
    <name evidence="2" type="ORF">SNAT2548_LOCUS6308</name>
</gene>
<evidence type="ECO:0000313" key="2">
    <source>
        <dbReference type="EMBL" id="CAE7203992.1"/>
    </source>
</evidence>
<organism evidence="2 3">
    <name type="scientific">Symbiodinium natans</name>
    <dbReference type="NCBI Taxonomy" id="878477"/>
    <lineage>
        <taxon>Eukaryota</taxon>
        <taxon>Sar</taxon>
        <taxon>Alveolata</taxon>
        <taxon>Dinophyceae</taxon>
        <taxon>Suessiales</taxon>
        <taxon>Symbiodiniaceae</taxon>
        <taxon>Symbiodinium</taxon>
    </lineage>
</organism>
<reference evidence="2" key="1">
    <citation type="submission" date="2021-02" db="EMBL/GenBank/DDBJ databases">
        <authorList>
            <person name="Dougan E. K."/>
            <person name="Rhodes N."/>
            <person name="Thang M."/>
            <person name="Chan C."/>
        </authorList>
    </citation>
    <scope>NUCLEOTIDE SEQUENCE</scope>
</reference>
<feature type="region of interest" description="Disordered" evidence="1">
    <location>
        <begin position="38"/>
        <end position="70"/>
    </location>
</feature>
<accession>A0A812JD88</accession>
<keyword evidence="3" id="KW-1185">Reference proteome</keyword>
<protein>
    <submittedName>
        <fullName evidence="2">Uncharacterized protein</fullName>
    </submittedName>
</protein>